<proteinExistence type="predicted"/>
<comment type="caution">
    <text evidence="3">The sequence shown here is derived from an EMBL/GenBank/DDBJ whole genome shotgun (WGS) entry which is preliminary data.</text>
</comment>
<reference evidence="4 5" key="1">
    <citation type="submission" date="2019-06" db="EMBL/GenBank/DDBJ databases">
        <authorList>
            <person name="Palmer J.M."/>
        </authorList>
    </citation>
    <scope>NUCLEOTIDE SEQUENCE [LARGE SCALE GENOMIC DNA]</scope>
    <source>
        <strain evidence="2 4">TWF102</strain>
        <strain evidence="3 5">TWF703</strain>
    </source>
</reference>
<evidence type="ECO:0000313" key="5">
    <source>
        <dbReference type="Proteomes" id="UP000480548"/>
    </source>
</evidence>
<sequence>MRATQVFQLGFAVLTFFLVSLLHGVTYAAVLPSNKIAVGKQEFVDYLTHWSGEIMPLVPLRVEGEYYPGGPLYDLQGNGLDAIESQLLEDPRFNLTAFGNSTLDFTGEPFDGELQKRDRQVYLCERKPRDFDGIVPEDVKPVIDKLLRPPWQKAFCYADANSCTFLGCHGESGIFLCNHRNTDLRTLCGSACGRFSLNVYNRMMKDKRQHSLKLPANGEPICRGWNLNSYRYIGWSWLESDMSWEVDLIPYRGNPCPLNPNAPLPG</sequence>
<feature type="chain" id="PRO_5036200479" evidence="1">
    <location>
        <begin position="29"/>
        <end position="266"/>
    </location>
</feature>
<dbReference type="EMBL" id="WIQW01000008">
    <property type="protein sequence ID" value="KAF3108736.1"/>
    <property type="molecule type" value="Genomic_DNA"/>
</dbReference>
<evidence type="ECO:0000313" key="4">
    <source>
        <dbReference type="Proteomes" id="UP000475325"/>
    </source>
</evidence>
<dbReference type="Proteomes" id="UP000480548">
    <property type="component" value="Unassembled WGS sequence"/>
</dbReference>
<evidence type="ECO:0000313" key="3">
    <source>
        <dbReference type="EMBL" id="KAF3143757.1"/>
    </source>
</evidence>
<name>A0A7C8JW53_ORBOL</name>
<organism evidence="3 5">
    <name type="scientific">Orbilia oligospora</name>
    <name type="common">Nematode-trapping fungus</name>
    <name type="synonym">Arthrobotrys oligospora</name>
    <dbReference type="NCBI Taxonomy" id="2813651"/>
    <lineage>
        <taxon>Eukaryota</taxon>
        <taxon>Fungi</taxon>
        <taxon>Dikarya</taxon>
        <taxon>Ascomycota</taxon>
        <taxon>Pezizomycotina</taxon>
        <taxon>Orbiliomycetes</taxon>
        <taxon>Orbiliales</taxon>
        <taxon>Orbiliaceae</taxon>
        <taxon>Orbilia</taxon>
    </lineage>
</organism>
<protein>
    <submittedName>
        <fullName evidence="3">Uncharacterized protein</fullName>
    </submittedName>
</protein>
<dbReference type="EMBL" id="WIQZ01000008">
    <property type="protein sequence ID" value="KAF3143757.1"/>
    <property type="molecule type" value="Genomic_DNA"/>
</dbReference>
<accession>A0A7C8JW53</accession>
<dbReference type="AlphaFoldDB" id="A0A7C8JW53"/>
<dbReference type="Proteomes" id="UP000475325">
    <property type="component" value="Unassembled WGS sequence"/>
</dbReference>
<gene>
    <name evidence="2" type="ORF">TWF102_010851</name>
    <name evidence="3" type="ORF">TWF703_010163</name>
</gene>
<keyword evidence="1" id="KW-0732">Signal</keyword>
<feature type="signal peptide" evidence="1">
    <location>
        <begin position="1"/>
        <end position="28"/>
    </location>
</feature>
<evidence type="ECO:0000256" key="1">
    <source>
        <dbReference type="SAM" id="SignalP"/>
    </source>
</evidence>
<evidence type="ECO:0000313" key="2">
    <source>
        <dbReference type="EMBL" id="KAF3108736.1"/>
    </source>
</evidence>